<dbReference type="PANTHER" id="PTHR19957:SF83">
    <property type="entry name" value="SYNTAXIN-16"/>
    <property type="match status" value="1"/>
</dbReference>
<evidence type="ECO:0000256" key="7">
    <source>
        <dbReference type="ARBA" id="ARBA00023034"/>
    </source>
</evidence>
<evidence type="ECO:0000256" key="9">
    <source>
        <dbReference type="ARBA" id="ARBA00023136"/>
    </source>
</evidence>
<evidence type="ECO:0000313" key="13">
    <source>
        <dbReference type="EMBL" id="KAL0490590.1"/>
    </source>
</evidence>
<dbReference type="EMBL" id="JAOPGA020001698">
    <property type="protein sequence ID" value="KAL0490590.1"/>
    <property type="molecule type" value="Genomic_DNA"/>
</dbReference>
<evidence type="ECO:0000256" key="10">
    <source>
        <dbReference type="SAM" id="Coils"/>
    </source>
</evidence>
<dbReference type="Proteomes" id="UP001431209">
    <property type="component" value="Unassembled WGS sequence"/>
</dbReference>
<dbReference type="GO" id="GO:0031201">
    <property type="term" value="C:SNARE complex"/>
    <property type="evidence" value="ECO:0007669"/>
    <property type="project" value="TreeGrafter"/>
</dbReference>
<keyword evidence="14" id="KW-1185">Reference proteome</keyword>
<evidence type="ECO:0000256" key="3">
    <source>
        <dbReference type="ARBA" id="ARBA00022448"/>
    </source>
</evidence>
<dbReference type="InterPro" id="IPR010989">
    <property type="entry name" value="SNARE"/>
</dbReference>
<evidence type="ECO:0000259" key="12">
    <source>
        <dbReference type="PROSITE" id="PS50192"/>
    </source>
</evidence>
<evidence type="ECO:0000256" key="2">
    <source>
        <dbReference type="ARBA" id="ARBA00009063"/>
    </source>
</evidence>
<dbReference type="PANTHER" id="PTHR19957">
    <property type="entry name" value="SYNTAXIN"/>
    <property type="match status" value="1"/>
</dbReference>
<comment type="subcellular location">
    <subcellularLocation>
        <location evidence="1">Golgi apparatus membrane</location>
        <topology evidence="1">Single-pass type IV membrane protein</topology>
    </subcellularLocation>
</comment>
<comment type="caution">
    <text evidence="13">The sequence shown here is derived from an EMBL/GenBank/DDBJ whole genome shotgun (WGS) entry which is preliminary data.</text>
</comment>
<keyword evidence="6" id="KW-1133">Transmembrane helix</keyword>
<dbReference type="InterPro" id="IPR045242">
    <property type="entry name" value="Syntaxin"/>
</dbReference>
<dbReference type="SUPFAM" id="SSF47661">
    <property type="entry name" value="t-snare proteins"/>
    <property type="match status" value="1"/>
</dbReference>
<keyword evidence="9" id="KW-0472">Membrane</keyword>
<evidence type="ECO:0000256" key="5">
    <source>
        <dbReference type="ARBA" id="ARBA00022927"/>
    </source>
</evidence>
<evidence type="ECO:0000256" key="8">
    <source>
        <dbReference type="ARBA" id="ARBA00023054"/>
    </source>
</evidence>
<feature type="compositionally biased region" description="Basic and acidic residues" evidence="11">
    <location>
        <begin position="1"/>
        <end position="12"/>
    </location>
</feature>
<dbReference type="GO" id="GO:0000139">
    <property type="term" value="C:Golgi membrane"/>
    <property type="evidence" value="ECO:0007669"/>
    <property type="project" value="UniProtKB-SubCell"/>
</dbReference>
<evidence type="ECO:0000256" key="1">
    <source>
        <dbReference type="ARBA" id="ARBA00004409"/>
    </source>
</evidence>
<evidence type="ECO:0000256" key="6">
    <source>
        <dbReference type="ARBA" id="ARBA00022989"/>
    </source>
</evidence>
<comment type="similarity">
    <text evidence="2">Belongs to the syntaxin family.</text>
</comment>
<dbReference type="GO" id="GO:0000149">
    <property type="term" value="F:SNARE binding"/>
    <property type="evidence" value="ECO:0007669"/>
    <property type="project" value="TreeGrafter"/>
</dbReference>
<feature type="domain" description="T-SNARE coiled-coil homology" evidence="12">
    <location>
        <begin position="161"/>
        <end position="223"/>
    </location>
</feature>
<feature type="coiled-coil region" evidence="10">
    <location>
        <begin position="47"/>
        <end position="74"/>
    </location>
</feature>
<accession>A0AAW2ZP67</accession>
<evidence type="ECO:0000256" key="11">
    <source>
        <dbReference type="SAM" id="MobiDB-lite"/>
    </source>
</evidence>
<keyword evidence="5" id="KW-0653">Protein transport</keyword>
<gene>
    <name evidence="13" type="ORF">AKO1_009577</name>
</gene>
<dbReference type="GO" id="GO:0005484">
    <property type="term" value="F:SNAP receptor activity"/>
    <property type="evidence" value="ECO:0007669"/>
    <property type="project" value="TreeGrafter"/>
</dbReference>
<name>A0AAW2ZP67_9EUKA</name>
<sequence>MSFRDAFSKDKQTSASSDSEQKRLTDEVSEYLRLAYGLLNQVDGLRRELLNNRMSELKNQIKRRNDKLSDYVREISSRLKKLDALLLTINDEQMEALVDKLKSEFRRFTNRMKSVQTEVSLQMSTPITPSSPRIDDDVNTKQMLLKKQKDDAVTSEIETNNKIIMERNKDFEQIEVDVKDINGIMTELGSLINKQKDKLDLIEVNTVESQVLVKTANVELEQSDTWHKKLSISSLFGWL</sequence>
<dbReference type="InterPro" id="IPR000727">
    <property type="entry name" value="T_SNARE_dom"/>
</dbReference>
<keyword evidence="8 10" id="KW-0175">Coiled coil</keyword>
<dbReference type="AlphaFoldDB" id="A0AAW2ZP67"/>
<dbReference type="Gene3D" id="1.20.58.70">
    <property type="match status" value="1"/>
</dbReference>
<proteinExistence type="inferred from homology"/>
<protein>
    <recommendedName>
        <fullName evidence="12">t-SNARE coiled-coil homology domain-containing protein</fullName>
    </recommendedName>
</protein>
<keyword evidence="3" id="KW-0813">Transport</keyword>
<dbReference type="PROSITE" id="PS50192">
    <property type="entry name" value="T_SNARE"/>
    <property type="match status" value="1"/>
</dbReference>
<keyword evidence="7" id="KW-0333">Golgi apparatus</keyword>
<reference evidence="13 14" key="1">
    <citation type="submission" date="2024-03" db="EMBL/GenBank/DDBJ databases">
        <title>The Acrasis kona genome and developmental transcriptomes reveal deep origins of eukaryotic multicellular pathways.</title>
        <authorList>
            <person name="Sheikh S."/>
            <person name="Fu C.-J."/>
            <person name="Brown M.W."/>
            <person name="Baldauf S.L."/>
        </authorList>
    </citation>
    <scope>NUCLEOTIDE SEQUENCE [LARGE SCALE GENOMIC DNA]</scope>
    <source>
        <strain evidence="13 14">ATCC MYA-3509</strain>
    </source>
</reference>
<dbReference type="GO" id="GO:0006886">
    <property type="term" value="P:intracellular protein transport"/>
    <property type="evidence" value="ECO:0007669"/>
    <property type="project" value="TreeGrafter"/>
</dbReference>
<evidence type="ECO:0000313" key="14">
    <source>
        <dbReference type="Proteomes" id="UP001431209"/>
    </source>
</evidence>
<dbReference type="SMART" id="SM00397">
    <property type="entry name" value="t_SNARE"/>
    <property type="match status" value="1"/>
</dbReference>
<feature type="region of interest" description="Disordered" evidence="11">
    <location>
        <begin position="1"/>
        <end position="22"/>
    </location>
</feature>
<dbReference type="GO" id="GO:0006906">
    <property type="term" value="P:vesicle fusion"/>
    <property type="evidence" value="ECO:0007669"/>
    <property type="project" value="TreeGrafter"/>
</dbReference>
<organism evidence="13 14">
    <name type="scientific">Acrasis kona</name>
    <dbReference type="NCBI Taxonomy" id="1008807"/>
    <lineage>
        <taxon>Eukaryota</taxon>
        <taxon>Discoba</taxon>
        <taxon>Heterolobosea</taxon>
        <taxon>Tetramitia</taxon>
        <taxon>Eutetramitia</taxon>
        <taxon>Acrasidae</taxon>
        <taxon>Acrasis</taxon>
    </lineage>
</organism>
<dbReference type="GO" id="GO:0048278">
    <property type="term" value="P:vesicle docking"/>
    <property type="evidence" value="ECO:0007669"/>
    <property type="project" value="TreeGrafter"/>
</dbReference>
<evidence type="ECO:0000256" key="4">
    <source>
        <dbReference type="ARBA" id="ARBA00022692"/>
    </source>
</evidence>
<keyword evidence="4" id="KW-0812">Transmembrane</keyword>